<evidence type="ECO:0000313" key="1">
    <source>
        <dbReference type="EMBL" id="PXX17271.1"/>
    </source>
</evidence>
<accession>A0A318HPI1</accession>
<name>A0A318HPI1_9BACT</name>
<comment type="caution">
    <text evidence="1">The sequence shown here is derived from an EMBL/GenBank/DDBJ whole genome shotgun (WGS) entry which is preliminary data.</text>
</comment>
<keyword evidence="2" id="KW-1185">Reference proteome</keyword>
<dbReference type="EMBL" id="QJJX01000056">
    <property type="protein sequence ID" value="PXX17271.1"/>
    <property type="molecule type" value="Genomic_DNA"/>
</dbReference>
<gene>
    <name evidence="1" type="ORF">EJ73_02684</name>
</gene>
<organism evidence="1 2">
    <name type="scientific">Hoylesella shahii DSM 15611 = JCM 12083</name>
    <dbReference type="NCBI Taxonomy" id="1122991"/>
    <lineage>
        <taxon>Bacteria</taxon>
        <taxon>Pseudomonadati</taxon>
        <taxon>Bacteroidota</taxon>
        <taxon>Bacteroidia</taxon>
        <taxon>Bacteroidales</taxon>
        <taxon>Prevotellaceae</taxon>
        <taxon>Hoylesella</taxon>
    </lineage>
</organism>
<dbReference type="AlphaFoldDB" id="A0A318HPI1"/>
<proteinExistence type="predicted"/>
<dbReference type="STRING" id="1122991.GCA_000613445_00371"/>
<protein>
    <submittedName>
        <fullName evidence="1">Uncharacterized protein</fullName>
    </submittedName>
</protein>
<dbReference type="Proteomes" id="UP000248314">
    <property type="component" value="Unassembled WGS sequence"/>
</dbReference>
<sequence>MENKGCIRRPTPEELLLVGNLAQKLKDLFKWWGIRRAPLLTFLAVS</sequence>
<evidence type="ECO:0000313" key="2">
    <source>
        <dbReference type="Proteomes" id="UP000248314"/>
    </source>
</evidence>
<reference evidence="1 2" key="1">
    <citation type="submission" date="2018-05" db="EMBL/GenBank/DDBJ databases">
        <title>Genomic Encyclopedia of Type Strains, Phase I: the one thousand microbial genomes (KMG-I) project.</title>
        <authorList>
            <person name="Kyrpides N."/>
        </authorList>
    </citation>
    <scope>NUCLEOTIDE SEQUENCE [LARGE SCALE GENOMIC DNA]</scope>
    <source>
        <strain evidence="1 2">DSM 15611</strain>
    </source>
</reference>